<keyword evidence="2" id="KW-1185">Reference proteome</keyword>
<protein>
    <submittedName>
        <fullName evidence="1">Uncharacterized protein</fullName>
    </submittedName>
</protein>
<dbReference type="EMBL" id="MU129088">
    <property type="protein sequence ID" value="KAF9507215.1"/>
    <property type="molecule type" value="Genomic_DNA"/>
</dbReference>
<dbReference type="AlphaFoldDB" id="A0A9P6AJX8"/>
<sequence length="223" mass="24532">MKCLEHRNLQPHKAARTIRSSKLPICRRERGCTLSSHLTHGNAWSMVLESIAFGPRDLLGFIKGEPGTNVLCFCSERDVSWGDQVLIRPWNGPWGGGDFPIRCNATLLVFSPPSVFFLLCTFTWSPGDYSACVWSKQQQRVSNHGSGNSDECVAPILVQALGVLSSDVLHPNNPQESLRSLDSNALTDTSTTRCPSDWCLNALFVILFEIAALNATVMRPATS</sequence>
<evidence type="ECO:0000313" key="1">
    <source>
        <dbReference type="EMBL" id="KAF9507215.1"/>
    </source>
</evidence>
<dbReference type="Proteomes" id="UP000886523">
    <property type="component" value="Unassembled WGS sequence"/>
</dbReference>
<reference evidence="1" key="1">
    <citation type="journal article" date="2020" name="Nat. Commun.">
        <title>Large-scale genome sequencing of mycorrhizal fungi provides insights into the early evolution of symbiotic traits.</title>
        <authorList>
            <person name="Miyauchi S."/>
            <person name="Kiss E."/>
            <person name="Kuo A."/>
            <person name="Drula E."/>
            <person name="Kohler A."/>
            <person name="Sanchez-Garcia M."/>
            <person name="Morin E."/>
            <person name="Andreopoulos B."/>
            <person name="Barry K.W."/>
            <person name="Bonito G."/>
            <person name="Buee M."/>
            <person name="Carver A."/>
            <person name="Chen C."/>
            <person name="Cichocki N."/>
            <person name="Clum A."/>
            <person name="Culley D."/>
            <person name="Crous P.W."/>
            <person name="Fauchery L."/>
            <person name="Girlanda M."/>
            <person name="Hayes R.D."/>
            <person name="Keri Z."/>
            <person name="LaButti K."/>
            <person name="Lipzen A."/>
            <person name="Lombard V."/>
            <person name="Magnuson J."/>
            <person name="Maillard F."/>
            <person name="Murat C."/>
            <person name="Nolan M."/>
            <person name="Ohm R.A."/>
            <person name="Pangilinan J."/>
            <person name="Pereira M.F."/>
            <person name="Perotto S."/>
            <person name="Peter M."/>
            <person name="Pfister S."/>
            <person name="Riley R."/>
            <person name="Sitrit Y."/>
            <person name="Stielow J.B."/>
            <person name="Szollosi G."/>
            <person name="Zifcakova L."/>
            <person name="Stursova M."/>
            <person name="Spatafora J.W."/>
            <person name="Tedersoo L."/>
            <person name="Vaario L.M."/>
            <person name="Yamada A."/>
            <person name="Yan M."/>
            <person name="Wang P."/>
            <person name="Xu J."/>
            <person name="Bruns T."/>
            <person name="Baldrian P."/>
            <person name="Vilgalys R."/>
            <person name="Dunand C."/>
            <person name="Henrissat B."/>
            <person name="Grigoriev I.V."/>
            <person name="Hibbett D."/>
            <person name="Nagy L.G."/>
            <person name="Martin F.M."/>
        </authorList>
    </citation>
    <scope>NUCLEOTIDE SEQUENCE</scope>
    <source>
        <strain evidence="1">UP504</strain>
    </source>
</reference>
<organism evidence="1 2">
    <name type="scientific">Hydnum rufescens UP504</name>
    <dbReference type="NCBI Taxonomy" id="1448309"/>
    <lineage>
        <taxon>Eukaryota</taxon>
        <taxon>Fungi</taxon>
        <taxon>Dikarya</taxon>
        <taxon>Basidiomycota</taxon>
        <taxon>Agaricomycotina</taxon>
        <taxon>Agaricomycetes</taxon>
        <taxon>Cantharellales</taxon>
        <taxon>Hydnaceae</taxon>
        <taxon>Hydnum</taxon>
    </lineage>
</organism>
<comment type="caution">
    <text evidence="1">The sequence shown here is derived from an EMBL/GenBank/DDBJ whole genome shotgun (WGS) entry which is preliminary data.</text>
</comment>
<gene>
    <name evidence="1" type="ORF">BS47DRAFT_341179</name>
</gene>
<accession>A0A9P6AJX8</accession>
<proteinExistence type="predicted"/>
<name>A0A9P6AJX8_9AGAM</name>
<evidence type="ECO:0000313" key="2">
    <source>
        <dbReference type="Proteomes" id="UP000886523"/>
    </source>
</evidence>